<reference evidence="1 2" key="1">
    <citation type="journal article" date="2024" name="Elife">
        <title>Polysaccharide breakdown products drive degradation-dispersal cycles of foraging bacteria through changes in metabolism and motility.</title>
        <authorList>
            <person name="Stubbusch A.K."/>
            <person name="Keegstra J.M."/>
            <person name="Schwartzman J."/>
            <person name="Pontrelli S."/>
            <person name="Clerc E.E."/>
            <person name="Stocker R."/>
            <person name="Magnabosco C."/>
            <person name="Schubert O.T."/>
            <person name="Ackermann M."/>
            <person name="D'Souza G.G."/>
        </authorList>
    </citation>
    <scope>NUCLEOTIDE SEQUENCE [LARGE SCALE GENOMIC DNA]</scope>
    <source>
        <strain evidence="1 2">ZF270</strain>
    </source>
</reference>
<dbReference type="Proteomes" id="UP001441914">
    <property type="component" value="Chromosome 1"/>
</dbReference>
<proteinExistence type="predicted"/>
<name>A0AAN0N8A2_9VIBR</name>
<gene>
    <name evidence="1" type="ORF">QYQ95_14295</name>
</gene>
<dbReference type="AlphaFoldDB" id="A0AAN0N8A2"/>
<evidence type="ECO:0000313" key="2">
    <source>
        <dbReference type="Proteomes" id="UP001441914"/>
    </source>
</evidence>
<dbReference type="EMBL" id="CP135176">
    <property type="protein sequence ID" value="WZS85593.1"/>
    <property type="molecule type" value="Genomic_DNA"/>
</dbReference>
<dbReference type="RefSeq" id="WP_241797687.1">
    <property type="nucleotide sequence ID" value="NZ_AIDR02000027.1"/>
</dbReference>
<evidence type="ECO:0000313" key="1">
    <source>
        <dbReference type="EMBL" id="WZS85593.1"/>
    </source>
</evidence>
<accession>A0AAN0N8A2</accession>
<evidence type="ECO:0008006" key="3">
    <source>
        <dbReference type="Google" id="ProtNLM"/>
    </source>
</evidence>
<sequence length="131" mass="15554">MYSPLNTYVRFSAKKPNTFKEFTLNTSRERNMTRSKPKLNTEKTITLRVTRHQYNRITQAAEEKNMNNSAFIRSVVEDRFTQQDTNKKIDLLERRLEKRIFEMVASIAGLDEHQRLQAKKQYLSNLKPEAK</sequence>
<protein>
    <recommendedName>
        <fullName evidence="3">CopG family transcriptional regulator</fullName>
    </recommendedName>
</protein>
<organism evidence="1 2">
    <name type="scientific">Vibrio cyclitrophicus ZF270</name>
    <dbReference type="NCBI Taxonomy" id="1136176"/>
    <lineage>
        <taxon>Bacteria</taxon>
        <taxon>Pseudomonadati</taxon>
        <taxon>Pseudomonadota</taxon>
        <taxon>Gammaproteobacteria</taxon>
        <taxon>Vibrionales</taxon>
        <taxon>Vibrionaceae</taxon>
        <taxon>Vibrio</taxon>
    </lineage>
</organism>
<keyword evidence="2" id="KW-1185">Reference proteome</keyword>